<feature type="binding site" evidence="2">
    <location>
        <position position="195"/>
    </location>
    <ligand>
        <name>UDP-N-acetyl-alpha-D-muramoyl-L-alanyl-D-glutamate</name>
        <dbReference type="ChEBI" id="CHEBI:83900"/>
    </ligand>
</feature>
<keyword evidence="7" id="KW-1185">Reference proteome</keyword>
<dbReference type="GO" id="GO:0005737">
    <property type="term" value="C:cytoplasm"/>
    <property type="evidence" value="ECO:0007669"/>
    <property type="project" value="UniProtKB-SubCell"/>
</dbReference>
<dbReference type="HAMAP" id="MF_00208">
    <property type="entry name" value="MurE"/>
    <property type="match status" value="1"/>
</dbReference>
<keyword evidence="2" id="KW-0547">Nucleotide-binding</keyword>
<reference evidence="6 7" key="1">
    <citation type="submission" date="2019-07" db="EMBL/GenBank/DDBJ databases">
        <title>Whole genome shotgun sequence of Swaminathania salitolerans NBRC 104436.</title>
        <authorList>
            <person name="Hosoyama A."/>
            <person name="Uohara A."/>
            <person name="Ohji S."/>
            <person name="Ichikawa N."/>
        </authorList>
    </citation>
    <scope>NUCLEOTIDE SEQUENCE [LARGE SCALE GENOMIC DNA]</scope>
    <source>
        <strain evidence="6 7">NBRC 104436</strain>
    </source>
</reference>
<dbReference type="GO" id="GO:0008765">
    <property type="term" value="F:UDP-N-acetylmuramoylalanyl-D-glutamate-2,6-diaminopimelate ligase activity"/>
    <property type="evidence" value="ECO:0007669"/>
    <property type="project" value="UniProtKB-UniRule"/>
</dbReference>
<comment type="caution">
    <text evidence="2">Lacks conserved residue(s) required for the propagation of feature annotation.</text>
</comment>
<comment type="similarity">
    <text evidence="1 2">Belongs to the MurCDEF family. MurE subfamily.</text>
</comment>
<protein>
    <recommendedName>
        <fullName evidence="2">UDP-N-acetylmuramoyl-L-alanyl-D-glutamate--2,6-diaminopimelate ligase</fullName>
        <ecNumber evidence="2">6.3.2.13</ecNumber>
    </recommendedName>
    <alternativeName>
        <fullName evidence="2">Meso-A2pm-adding enzyme</fullName>
    </alternativeName>
    <alternativeName>
        <fullName evidence="2">Meso-diaminopimelate-adding enzyme</fullName>
    </alternativeName>
    <alternativeName>
        <fullName evidence="2">UDP-MurNAc-L-Ala-D-Glu:meso-diaminopimelate ligase</fullName>
    </alternativeName>
    <alternativeName>
        <fullName evidence="2">UDP-MurNAc-tripeptide synthetase</fullName>
    </alternativeName>
    <alternativeName>
        <fullName evidence="2">UDP-N-acetylmuramyl-tripeptide synthetase</fullName>
    </alternativeName>
</protein>
<dbReference type="NCBIfam" id="NF001124">
    <property type="entry name" value="PRK00139.1-2"/>
    <property type="match status" value="1"/>
</dbReference>
<dbReference type="GO" id="GO:0000287">
    <property type="term" value="F:magnesium ion binding"/>
    <property type="evidence" value="ECO:0007669"/>
    <property type="project" value="UniProtKB-UniRule"/>
</dbReference>
<dbReference type="UniPathway" id="UPA00219"/>
<keyword evidence="2 3" id="KW-0133">Cell shape</keyword>
<dbReference type="InterPro" id="IPR013221">
    <property type="entry name" value="Mur_ligase_cen"/>
</dbReference>
<gene>
    <name evidence="2 6" type="primary">murE</name>
    <name evidence="6" type="ORF">SSA02_14070</name>
</gene>
<feature type="binding site" evidence="2">
    <location>
        <position position="402"/>
    </location>
    <ligand>
        <name>meso-2,6-diaminopimelate</name>
        <dbReference type="ChEBI" id="CHEBI:57791"/>
    </ligand>
</feature>
<dbReference type="NCBIfam" id="TIGR01085">
    <property type="entry name" value="murE"/>
    <property type="match status" value="1"/>
</dbReference>
<comment type="pathway">
    <text evidence="2 3">Cell wall biogenesis; peptidoglycan biosynthesis.</text>
</comment>
<feature type="binding site" evidence="2">
    <location>
        <position position="30"/>
    </location>
    <ligand>
        <name>UDP-N-acetyl-alpha-D-muramoyl-L-alanyl-D-glutamate</name>
        <dbReference type="ChEBI" id="CHEBI:83900"/>
    </ligand>
</feature>
<keyword evidence="2" id="KW-0067">ATP-binding</keyword>
<comment type="catalytic activity">
    <reaction evidence="2">
        <text>UDP-N-acetyl-alpha-D-muramoyl-L-alanyl-D-glutamate + meso-2,6-diaminopimelate + ATP = UDP-N-acetyl-alpha-D-muramoyl-L-alanyl-gamma-D-glutamyl-meso-2,6-diaminopimelate + ADP + phosphate + H(+)</text>
        <dbReference type="Rhea" id="RHEA:23676"/>
        <dbReference type="ChEBI" id="CHEBI:15378"/>
        <dbReference type="ChEBI" id="CHEBI:30616"/>
        <dbReference type="ChEBI" id="CHEBI:43474"/>
        <dbReference type="ChEBI" id="CHEBI:57791"/>
        <dbReference type="ChEBI" id="CHEBI:83900"/>
        <dbReference type="ChEBI" id="CHEBI:83905"/>
        <dbReference type="ChEBI" id="CHEBI:456216"/>
        <dbReference type="EC" id="6.3.2.13"/>
    </reaction>
</comment>
<dbReference type="GO" id="GO:0009252">
    <property type="term" value="P:peptidoglycan biosynthetic process"/>
    <property type="evidence" value="ECO:0007669"/>
    <property type="project" value="UniProtKB-UniRule"/>
</dbReference>
<dbReference type="Pfam" id="PF02875">
    <property type="entry name" value="Mur_ligase_C"/>
    <property type="match status" value="1"/>
</dbReference>
<keyword evidence="2 3" id="KW-0961">Cell wall biogenesis/degradation</keyword>
<evidence type="ECO:0000313" key="7">
    <source>
        <dbReference type="Proteomes" id="UP000321405"/>
    </source>
</evidence>
<feature type="short sequence motif" description="Meso-diaminopimelate recognition motif" evidence="2">
    <location>
        <begin position="426"/>
        <end position="429"/>
    </location>
</feature>
<comment type="PTM">
    <text evidence="2">Carboxylation is probably crucial for Mg(2+) binding and, consequently, for the gamma-phosphate positioning of ATP.</text>
</comment>
<organism evidence="6 7">
    <name type="scientific">Swaminathania salitolerans</name>
    <dbReference type="NCBI Taxonomy" id="182838"/>
    <lineage>
        <taxon>Bacteria</taxon>
        <taxon>Pseudomonadati</taxon>
        <taxon>Pseudomonadota</taxon>
        <taxon>Alphaproteobacteria</taxon>
        <taxon>Acetobacterales</taxon>
        <taxon>Acetobacteraceae</taxon>
        <taxon>Swaminathania</taxon>
    </lineage>
</organism>
<comment type="function">
    <text evidence="2">Catalyzes the addition of meso-diaminopimelic acid to the nucleotide precursor UDP-N-acetylmuramoyl-L-alanyl-D-glutamate (UMAG) in the biosynthesis of bacterial cell-wall peptidoglycan.</text>
</comment>
<feature type="domain" description="Mur ligase central" evidence="5">
    <location>
        <begin position="123"/>
        <end position="330"/>
    </location>
</feature>
<feature type="binding site" evidence="2">
    <location>
        <begin position="168"/>
        <end position="169"/>
    </location>
    <ligand>
        <name>UDP-N-acetyl-alpha-D-muramoyl-L-alanyl-D-glutamate</name>
        <dbReference type="ChEBI" id="CHEBI:83900"/>
    </ligand>
</feature>
<keyword evidence="2" id="KW-0963">Cytoplasm</keyword>
<dbReference type="GO" id="GO:0008360">
    <property type="term" value="P:regulation of cell shape"/>
    <property type="evidence" value="ECO:0007669"/>
    <property type="project" value="UniProtKB-KW"/>
</dbReference>
<dbReference type="PANTHER" id="PTHR23135">
    <property type="entry name" value="MUR LIGASE FAMILY MEMBER"/>
    <property type="match status" value="1"/>
</dbReference>
<sequence length="504" mass="52022">MRLSTLLAHAGLSTPVLHVDPDIAGIASDSRQVAPGTIFAALPSAARPRAGQEGGADGAMFIPQAIARGAVALLVPEGRVTAGGASDGIDPSIAIVAVPDPRHALARIASLLAGPAARHVAAITGTNGKSSTADFLRQFWSLGGMASASIGTLGLISDRPVEAPAALTTPDAISLSRTLAALRAVGVDHVALEASSHGLEQGRLDGIALQAGGFSNLTRDHLDYHGSMDAYRTAKLRLFDRLLPQGSLAAYNADMDPVTVDALCTLISRRALRPRSVGERGATIRLRKARPLPHGQVVSLDLFGAPLPDYEIPLTGRFQVDNVLLAAAMAWDDDGAARTVLDLLPGLSGVRGRAEHAATLASGAGIYVDYAHTPDALENLLRSLRPHASNRLIVVFGAGGDRDRGKRPLMGAVAARLADLSIVTDDNPRSEDPETIRAAIRAACPDAIEIGDRRAAIAAALSEAGAGDVVVVAGKGHESGQTAQGVTVPFDDRAVIRDLAGIAS</sequence>
<accession>A0A511BRH3</accession>
<dbReference type="Gene3D" id="3.40.1190.10">
    <property type="entry name" value="Mur-like, catalytic domain"/>
    <property type="match status" value="1"/>
</dbReference>
<dbReference type="Gene3D" id="3.90.190.20">
    <property type="entry name" value="Mur ligase, C-terminal domain"/>
    <property type="match status" value="1"/>
</dbReference>
<dbReference type="RefSeq" id="WP_147093290.1">
    <property type="nucleotide sequence ID" value="NZ_BJVC01000002.1"/>
</dbReference>
<dbReference type="SUPFAM" id="SSF53244">
    <property type="entry name" value="MurD-like peptide ligases, peptide-binding domain"/>
    <property type="match status" value="1"/>
</dbReference>
<evidence type="ECO:0000256" key="2">
    <source>
        <dbReference type="HAMAP-Rule" id="MF_00208"/>
    </source>
</evidence>
<dbReference type="GO" id="GO:0071555">
    <property type="term" value="P:cell wall organization"/>
    <property type="evidence" value="ECO:0007669"/>
    <property type="project" value="UniProtKB-KW"/>
</dbReference>
<dbReference type="AlphaFoldDB" id="A0A511BRH3"/>
<dbReference type="GO" id="GO:0051301">
    <property type="term" value="P:cell division"/>
    <property type="evidence" value="ECO:0007669"/>
    <property type="project" value="UniProtKB-KW"/>
</dbReference>
<feature type="binding site" evidence="2">
    <location>
        <position position="203"/>
    </location>
    <ligand>
        <name>UDP-N-acetyl-alpha-D-muramoyl-L-alanyl-D-glutamate</name>
        <dbReference type="ChEBI" id="CHEBI:83900"/>
    </ligand>
</feature>
<keyword evidence="2" id="KW-0460">Magnesium</keyword>
<keyword evidence="2 6" id="KW-0436">Ligase</keyword>
<dbReference type="InterPro" id="IPR036615">
    <property type="entry name" value="Mur_ligase_C_dom_sf"/>
</dbReference>
<feature type="binding site" evidence="2">
    <location>
        <begin position="426"/>
        <end position="429"/>
    </location>
    <ligand>
        <name>meso-2,6-diaminopimelate</name>
        <dbReference type="ChEBI" id="CHEBI:57791"/>
    </ligand>
</feature>
<keyword evidence="2 3" id="KW-0132">Cell division</keyword>
<dbReference type="PANTHER" id="PTHR23135:SF4">
    <property type="entry name" value="UDP-N-ACETYLMURAMOYL-L-ALANYL-D-GLUTAMATE--2,6-DIAMINOPIMELATE LIGASE MURE HOMOLOG, CHLOROPLASTIC"/>
    <property type="match status" value="1"/>
</dbReference>
<evidence type="ECO:0000256" key="1">
    <source>
        <dbReference type="ARBA" id="ARBA00005898"/>
    </source>
</evidence>
<dbReference type="InterPro" id="IPR004101">
    <property type="entry name" value="Mur_ligase_C"/>
</dbReference>
<feature type="modified residue" description="N6-carboxylysine" evidence="2">
    <location>
        <position position="235"/>
    </location>
</feature>
<keyword evidence="2 3" id="KW-0131">Cell cycle</keyword>
<evidence type="ECO:0000256" key="3">
    <source>
        <dbReference type="RuleBase" id="RU004135"/>
    </source>
</evidence>
<dbReference type="InterPro" id="IPR036565">
    <property type="entry name" value="Mur-like_cat_sf"/>
</dbReference>
<evidence type="ECO:0000313" key="6">
    <source>
        <dbReference type="EMBL" id="GEL02244.1"/>
    </source>
</evidence>
<feature type="binding site" evidence="2">
    <location>
        <position position="478"/>
    </location>
    <ligand>
        <name>meso-2,6-diaminopimelate</name>
        <dbReference type="ChEBI" id="CHEBI:57791"/>
    </ligand>
</feature>
<dbReference type="Gene3D" id="3.40.1390.10">
    <property type="entry name" value="MurE/MurF, N-terminal domain"/>
    <property type="match status" value="1"/>
</dbReference>
<evidence type="ECO:0000259" key="4">
    <source>
        <dbReference type="Pfam" id="PF02875"/>
    </source>
</evidence>
<name>A0A511BRH3_9PROT</name>
<comment type="caution">
    <text evidence="6">The sequence shown here is derived from an EMBL/GenBank/DDBJ whole genome shotgun (WGS) entry which is preliminary data.</text>
</comment>
<comment type="subcellular location">
    <subcellularLocation>
        <location evidence="2 3">Cytoplasm</location>
    </subcellularLocation>
</comment>
<dbReference type="SUPFAM" id="SSF63418">
    <property type="entry name" value="MurE/MurF N-terminal domain"/>
    <property type="match status" value="1"/>
</dbReference>
<evidence type="ECO:0000259" key="5">
    <source>
        <dbReference type="Pfam" id="PF08245"/>
    </source>
</evidence>
<dbReference type="GO" id="GO:0005524">
    <property type="term" value="F:ATP binding"/>
    <property type="evidence" value="ECO:0007669"/>
    <property type="project" value="UniProtKB-UniRule"/>
</dbReference>
<dbReference type="SUPFAM" id="SSF53623">
    <property type="entry name" value="MurD-like peptide ligases, catalytic domain"/>
    <property type="match status" value="1"/>
</dbReference>
<feature type="binding site" evidence="2">
    <location>
        <position position="201"/>
    </location>
    <ligand>
        <name>UDP-N-acetyl-alpha-D-muramoyl-L-alanyl-D-glutamate</name>
        <dbReference type="ChEBI" id="CHEBI:83900"/>
    </ligand>
</feature>
<proteinExistence type="inferred from homology"/>
<keyword evidence="2 3" id="KW-0573">Peptidoglycan synthesis</keyword>
<dbReference type="Proteomes" id="UP000321405">
    <property type="component" value="Unassembled WGS sequence"/>
</dbReference>
<feature type="binding site" evidence="2">
    <location>
        <begin position="125"/>
        <end position="131"/>
    </location>
    <ligand>
        <name>ATP</name>
        <dbReference type="ChEBI" id="CHEBI:30616"/>
    </ligand>
</feature>
<dbReference type="OrthoDB" id="9800958at2"/>
<dbReference type="InterPro" id="IPR005761">
    <property type="entry name" value="UDP-N-AcMur-Glu-dNH2Pim_ligase"/>
</dbReference>
<dbReference type="EC" id="6.3.2.13" evidence="2"/>
<feature type="binding site" evidence="2">
    <location>
        <position position="474"/>
    </location>
    <ligand>
        <name>meso-2,6-diaminopimelate</name>
        <dbReference type="ChEBI" id="CHEBI:57791"/>
    </ligand>
</feature>
<dbReference type="EMBL" id="BJVC01000002">
    <property type="protein sequence ID" value="GEL02244.1"/>
    <property type="molecule type" value="Genomic_DNA"/>
</dbReference>
<feature type="domain" description="Mur ligase C-terminal" evidence="4">
    <location>
        <begin position="352"/>
        <end position="476"/>
    </location>
</feature>
<comment type="cofactor">
    <cofactor evidence="2">
        <name>Mg(2+)</name>
        <dbReference type="ChEBI" id="CHEBI:18420"/>
    </cofactor>
</comment>
<dbReference type="Pfam" id="PF08245">
    <property type="entry name" value="Mur_ligase_M"/>
    <property type="match status" value="1"/>
</dbReference>
<dbReference type="InterPro" id="IPR035911">
    <property type="entry name" value="MurE/MurF_N"/>
</dbReference>